<dbReference type="SUPFAM" id="SSF55545">
    <property type="entry name" value="beta-N-acetylhexosaminidase-like domain"/>
    <property type="match status" value="1"/>
</dbReference>
<evidence type="ECO:0000256" key="3">
    <source>
        <dbReference type="ARBA" id="ARBA00012663"/>
    </source>
</evidence>
<dbReference type="GO" id="GO:0016020">
    <property type="term" value="C:membrane"/>
    <property type="evidence" value="ECO:0007669"/>
    <property type="project" value="TreeGrafter"/>
</dbReference>
<feature type="domain" description="Beta-hexosaminidase eukaryotic type N-terminal" evidence="13">
    <location>
        <begin position="20"/>
        <end position="151"/>
    </location>
</feature>
<dbReference type="Gene3D" id="3.20.20.80">
    <property type="entry name" value="Glycosidases"/>
    <property type="match status" value="1"/>
</dbReference>
<dbReference type="EC" id="3.2.1.52" evidence="3 9"/>
<feature type="chain" id="PRO_5016629154" description="Beta-hexosaminidase" evidence="11">
    <location>
        <begin position="20"/>
        <end position="569"/>
    </location>
</feature>
<dbReference type="RefSeq" id="XP_040733542.1">
    <property type="nucleotide sequence ID" value="XM_040877470.1"/>
</dbReference>
<evidence type="ECO:0000256" key="9">
    <source>
        <dbReference type="PIRNR" id="PIRNR001093"/>
    </source>
</evidence>
<dbReference type="Pfam" id="PF00728">
    <property type="entry name" value="Glyco_hydro_20"/>
    <property type="match status" value="1"/>
</dbReference>
<evidence type="ECO:0000256" key="4">
    <source>
        <dbReference type="ARBA" id="ARBA00022729"/>
    </source>
</evidence>
<evidence type="ECO:0000313" key="15">
    <source>
        <dbReference type="Proteomes" id="UP000249363"/>
    </source>
</evidence>
<evidence type="ECO:0000256" key="6">
    <source>
        <dbReference type="ARBA" id="ARBA00023180"/>
    </source>
</evidence>
<evidence type="ECO:0000256" key="1">
    <source>
        <dbReference type="ARBA" id="ARBA00001231"/>
    </source>
</evidence>
<dbReference type="InterPro" id="IPR029018">
    <property type="entry name" value="Hex-like_dom2"/>
</dbReference>
<gene>
    <name evidence="14" type="ORF">BHQ10_005038</name>
</gene>
<dbReference type="OrthoDB" id="428480at2759"/>
<sequence length="569" mass="63860">MQWWKSVFALLLTISPALAIWPAPMNITTGKNVLWLEDDVLVTYNGYPLMKEAMSEPSSNEEFLYAGVQRTLDNIFHNSYVPWKFYDRNALESTEPSVEAKKTYIRLLNITLAGKQDIDESYELTITSNGSASIEANSTFGVLHGLETFSQFFAKHSKSGIYTIQAPVRVFDKPMYEHRGVLLDVSRSYYKTDAIYRTLDAMSWNKLNRLHIHVTDAQSWPLEIPSIPSLSNEGSYSPETVYTTTDIENIQKYGSLRGIEVYFEIDTPGHTSSIAFSHPELVAAFSAAPYILYCNEPPCGTLRLNDSAVDIFLDKLMGDLLPRLSPYSSYFHTGGDEVKYNAYTLDPTVGTNNSDVINELLQRFYNKQHARVRAAGMKPMVWEEVPLNYNVTIGSDVVVQTWLSADSVKAVTSLGNRVIDSGYDYWYLDCGRGNFLNFNNGEDYQMNYPFPSWCDPFKNWILVYSHDPSAGLTKNESSLVLGGEVAVWSESIDDVTLDSLLWPRASAAGEVLWSGRIDPATGQNRSEAEASIRLSQFRETMVARGVRASLVVMPFCTQGMNGTICEVTT</sequence>
<dbReference type="InterPro" id="IPR017853">
    <property type="entry name" value="GH"/>
</dbReference>
<evidence type="ECO:0000256" key="11">
    <source>
        <dbReference type="SAM" id="SignalP"/>
    </source>
</evidence>
<dbReference type="GO" id="GO:0030203">
    <property type="term" value="P:glycosaminoglycan metabolic process"/>
    <property type="evidence" value="ECO:0007669"/>
    <property type="project" value="TreeGrafter"/>
</dbReference>
<evidence type="ECO:0000259" key="12">
    <source>
        <dbReference type="Pfam" id="PF00728"/>
    </source>
</evidence>
<dbReference type="InterPro" id="IPR025705">
    <property type="entry name" value="Beta_hexosaminidase_sua/sub"/>
</dbReference>
<protein>
    <recommendedName>
        <fullName evidence="8 9">Beta-hexosaminidase</fullName>
        <ecNumber evidence="3 9">3.2.1.52</ecNumber>
    </recommendedName>
</protein>
<dbReference type="STRING" id="1196081.A0A364KZN8"/>
<keyword evidence="6" id="KW-0325">Glycoprotein</keyword>
<dbReference type="InterPro" id="IPR029019">
    <property type="entry name" value="HEX_eukaryotic_N"/>
</dbReference>
<dbReference type="PRINTS" id="PR00738">
    <property type="entry name" value="GLHYDRLASE20"/>
</dbReference>
<proteinExistence type="inferred from homology"/>
<feature type="domain" description="Glycoside hydrolase family 20 catalytic" evidence="12">
    <location>
        <begin position="176"/>
        <end position="515"/>
    </location>
</feature>
<comment type="caution">
    <text evidence="14">The sequence shown here is derived from an EMBL/GenBank/DDBJ whole genome shotgun (WGS) entry which is preliminary data.</text>
</comment>
<dbReference type="FunFam" id="3.20.20.80:FF:000063">
    <property type="entry name" value="Beta-hexosaminidase"/>
    <property type="match status" value="1"/>
</dbReference>
<dbReference type="PANTHER" id="PTHR22600:SF58">
    <property type="entry name" value="BETA-HEXOSAMINIDASE"/>
    <property type="match status" value="1"/>
</dbReference>
<keyword evidence="5 9" id="KW-0378">Hydrolase</keyword>
<feature type="active site" description="Proton donor" evidence="10">
    <location>
        <position position="337"/>
    </location>
</feature>
<evidence type="ECO:0000256" key="8">
    <source>
        <dbReference type="ARBA" id="ARBA00069407"/>
    </source>
</evidence>
<dbReference type="Pfam" id="PF14845">
    <property type="entry name" value="Glycohydro_20b2"/>
    <property type="match status" value="1"/>
</dbReference>
<name>A0A364KZN8_TALAM</name>
<comment type="similarity">
    <text evidence="2 9">Belongs to the glycosyl hydrolase 20 family.</text>
</comment>
<evidence type="ECO:0000256" key="2">
    <source>
        <dbReference type="ARBA" id="ARBA00006285"/>
    </source>
</evidence>
<comment type="catalytic activity">
    <reaction evidence="1 9">
        <text>Hydrolysis of terminal non-reducing N-acetyl-D-hexosamine residues in N-acetyl-beta-D-hexosaminides.</text>
        <dbReference type="EC" id="3.2.1.52"/>
    </reaction>
</comment>
<keyword evidence="7 9" id="KW-0326">Glycosidase</keyword>
<reference evidence="14 15" key="1">
    <citation type="journal article" date="2017" name="Biotechnol. Biofuels">
        <title>Differential beta-glucosidase expression as a function of carbon source availability in Talaromyces amestolkiae: a genomic and proteomic approach.</title>
        <authorList>
            <person name="de Eugenio L.I."/>
            <person name="Mendez-Liter J.A."/>
            <person name="Nieto-Dominguez M."/>
            <person name="Alonso L."/>
            <person name="Gil-Munoz J."/>
            <person name="Barriuso J."/>
            <person name="Prieto A."/>
            <person name="Martinez M.J."/>
        </authorList>
    </citation>
    <scope>NUCLEOTIDE SEQUENCE [LARGE SCALE GENOMIC DNA]</scope>
    <source>
        <strain evidence="14 15">CIB</strain>
    </source>
</reference>
<dbReference type="SUPFAM" id="SSF51445">
    <property type="entry name" value="(Trans)glycosidases"/>
    <property type="match status" value="1"/>
</dbReference>
<dbReference type="Gene3D" id="3.30.379.10">
    <property type="entry name" value="Chitobiase/beta-hexosaminidase domain 2-like"/>
    <property type="match status" value="1"/>
</dbReference>
<dbReference type="AlphaFoldDB" id="A0A364KZN8"/>
<evidence type="ECO:0000256" key="10">
    <source>
        <dbReference type="PIRSR" id="PIRSR001093-1"/>
    </source>
</evidence>
<dbReference type="PANTHER" id="PTHR22600">
    <property type="entry name" value="BETA-HEXOSAMINIDASE"/>
    <property type="match status" value="1"/>
</dbReference>
<dbReference type="GO" id="GO:0016231">
    <property type="term" value="F:beta-N-acetylglucosaminidase activity"/>
    <property type="evidence" value="ECO:0007669"/>
    <property type="project" value="TreeGrafter"/>
</dbReference>
<keyword evidence="4 11" id="KW-0732">Signal</keyword>
<accession>A0A364KZN8</accession>
<dbReference type="GO" id="GO:0005975">
    <property type="term" value="P:carbohydrate metabolic process"/>
    <property type="evidence" value="ECO:0007669"/>
    <property type="project" value="InterPro"/>
</dbReference>
<evidence type="ECO:0000313" key="14">
    <source>
        <dbReference type="EMBL" id="RAO69026.1"/>
    </source>
</evidence>
<evidence type="ECO:0000259" key="13">
    <source>
        <dbReference type="Pfam" id="PF14845"/>
    </source>
</evidence>
<dbReference type="Proteomes" id="UP000249363">
    <property type="component" value="Unassembled WGS sequence"/>
</dbReference>
<evidence type="ECO:0000256" key="5">
    <source>
        <dbReference type="ARBA" id="ARBA00022801"/>
    </source>
</evidence>
<dbReference type="GeneID" id="63794254"/>
<organism evidence="14 15">
    <name type="scientific">Talaromyces amestolkiae</name>
    <dbReference type="NCBI Taxonomy" id="1196081"/>
    <lineage>
        <taxon>Eukaryota</taxon>
        <taxon>Fungi</taxon>
        <taxon>Dikarya</taxon>
        <taxon>Ascomycota</taxon>
        <taxon>Pezizomycotina</taxon>
        <taxon>Eurotiomycetes</taxon>
        <taxon>Eurotiomycetidae</taxon>
        <taxon>Eurotiales</taxon>
        <taxon>Trichocomaceae</taxon>
        <taxon>Talaromyces</taxon>
        <taxon>Talaromyces sect. Talaromyces</taxon>
    </lineage>
</organism>
<keyword evidence="15" id="KW-1185">Reference proteome</keyword>
<dbReference type="InterPro" id="IPR015883">
    <property type="entry name" value="Glyco_hydro_20_cat"/>
</dbReference>
<dbReference type="EMBL" id="MIKG01000008">
    <property type="protein sequence ID" value="RAO69026.1"/>
    <property type="molecule type" value="Genomic_DNA"/>
</dbReference>
<evidence type="ECO:0000256" key="7">
    <source>
        <dbReference type="ARBA" id="ARBA00023295"/>
    </source>
</evidence>
<feature type="signal peptide" evidence="11">
    <location>
        <begin position="1"/>
        <end position="19"/>
    </location>
</feature>
<dbReference type="PIRSF" id="PIRSF001093">
    <property type="entry name" value="B-hxosamndse_ab_euk"/>
    <property type="match status" value="1"/>
</dbReference>